<feature type="transmembrane region" description="Helical" evidence="1">
    <location>
        <begin position="66"/>
        <end position="87"/>
    </location>
</feature>
<name>A0A1F5S341_9BACT</name>
<evidence type="ECO:0000259" key="2">
    <source>
        <dbReference type="Pfam" id="PF13840"/>
    </source>
</evidence>
<keyword evidence="1" id="KW-0812">Transmembrane</keyword>
<evidence type="ECO:0000256" key="1">
    <source>
        <dbReference type="SAM" id="Phobius"/>
    </source>
</evidence>
<evidence type="ECO:0000313" key="3">
    <source>
        <dbReference type="EMBL" id="OGF21104.1"/>
    </source>
</evidence>
<dbReference type="Gene3D" id="3.30.2130.10">
    <property type="entry name" value="VC0802-like"/>
    <property type="match status" value="1"/>
</dbReference>
<reference evidence="3 4" key="1">
    <citation type="journal article" date="2016" name="Nat. Commun.">
        <title>Thousands of microbial genomes shed light on interconnected biogeochemical processes in an aquifer system.</title>
        <authorList>
            <person name="Anantharaman K."/>
            <person name="Brown C.T."/>
            <person name="Hug L.A."/>
            <person name="Sharon I."/>
            <person name="Castelle C.J."/>
            <person name="Probst A.J."/>
            <person name="Thomas B.C."/>
            <person name="Singh A."/>
            <person name="Wilkins M.J."/>
            <person name="Karaoz U."/>
            <person name="Brodie E.L."/>
            <person name="Williams K.H."/>
            <person name="Hubbard S.S."/>
            <person name="Banfield J.F."/>
        </authorList>
    </citation>
    <scope>NUCLEOTIDE SEQUENCE [LARGE SCALE GENOMIC DNA]</scope>
</reference>
<dbReference type="InterPro" id="IPR045865">
    <property type="entry name" value="ACT-like_dom_sf"/>
</dbReference>
<comment type="caution">
    <text evidence="3">The sequence shown here is derived from an EMBL/GenBank/DDBJ whole genome shotgun (WGS) entry which is preliminary data.</text>
</comment>
<dbReference type="Proteomes" id="UP000178323">
    <property type="component" value="Unassembled WGS sequence"/>
</dbReference>
<dbReference type="EMBL" id="MFFS01000072">
    <property type="protein sequence ID" value="OGF21104.1"/>
    <property type="molecule type" value="Genomic_DNA"/>
</dbReference>
<sequence>MDKKLKKIIESSTFQLKEGDYIYAKAEKINNLDNNFMISRDEDEITIITKKENSKKLDLIERNKEIYKLIALNIQIPFYAVGFLAAISNAIAAKNMNILIISTYSKDYILVKKECQSEAIKVLLSLGFKQI</sequence>
<dbReference type="AlphaFoldDB" id="A0A1F5S341"/>
<dbReference type="SUPFAM" id="SSF55021">
    <property type="entry name" value="ACT-like"/>
    <property type="match status" value="1"/>
</dbReference>
<proteinExistence type="predicted"/>
<evidence type="ECO:0000313" key="4">
    <source>
        <dbReference type="Proteomes" id="UP000178323"/>
    </source>
</evidence>
<dbReference type="Pfam" id="PF13840">
    <property type="entry name" value="ACT_7"/>
    <property type="match status" value="1"/>
</dbReference>
<dbReference type="PANTHER" id="PTHR39199">
    <property type="entry name" value="BLR5128 PROTEIN"/>
    <property type="match status" value="1"/>
</dbReference>
<protein>
    <recommendedName>
        <fullName evidence="2">CASTOR ACT domain-containing protein</fullName>
    </recommendedName>
</protein>
<gene>
    <name evidence="3" type="ORF">A2Y83_00070</name>
</gene>
<accession>A0A1F5S341</accession>
<dbReference type="InterPro" id="IPR027795">
    <property type="entry name" value="CASTOR_ACT_dom"/>
</dbReference>
<keyword evidence="1" id="KW-0472">Membrane</keyword>
<feature type="domain" description="CASTOR ACT" evidence="2">
    <location>
        <begin position="73"/>
        <end position="123"/>
    </location>
</feature>
<keyword evidence="1" id="KW-1133">Transmembrane helix</keyword>
<organism evidence="3 4">
    <name type="scientific">Candidatus Falkowbacteria bacterium RBG_13_39_14</name>
    <dbReference type="NCBI Taxonomy" id="1797985"/>
    <lineage>
        <taxon>Bacteria</taxon>
        <taxon>Candidatus Falkowiibacteriota</taxon>
    </lineage>
</organism>
<dbReference type="PANTHER" id="PTHR39199:SF1">
    <property type="entry name" value="BLR5128 PROTEIN"/>
    <property type="match status" value="1"/>
</dbReference>